<accession>A0ABV2J4D0</accession>
<dbReference type="Proteomes" id="UP001549047">
    <property type="component" value="Unassembled WGS sequence"/>
</dbReference>
<dbReference type="PANTHER" id="PTHR42850:SF2">
    <property type="entry name" value="BLL5683 PROTEIN"/>
    <property type="match status" value="1"/>
</dbReference>
<comment type="similarity">
    <text evidence="1">Belongs to the metallophosphoesterase superfamily. YfcE family.</text>
</comment>
<gene>
    <name evidence="3" type="ORF">ABID16_003056</name>
</gene>
<dbReference type="InterPro" id="IPR050126">
    <property type="entry name" value="Ap4A_hydrolase"/>
</dbReference>
<sequence length="252" mass="27323">MSLAVIADIHGNDLALQAVLDDIAAQGIADIVNLGDCFSGPLEPGKVAARLTAMNIPTVRGNHDRYLVEQSPEAMWPSDRIAHGELLPAHLDWIRALPETHVHRGEFYMCHATPQDDNRYWLEEVLEDGSVRRKSLAEIEALAEGIEQPVILFAHSHLPAMLRLSDGRLMVNPGSIGCPGYDDVAPYPHKMEAGHPLASYAIVEKGAGGYGVTFRNVPYDHMAMAALAASYGRPQWASALATGWLGKSGISE</sequence>
<dbReference type="Pfam" id="PF12850">
    <property type="entry name" value="Metallophos_2"/>
    <property type="match status" value="1"/>
</dbReference>
<evidence type="ECO:0000259" key="2">
    <source>
        <dbReference type="Pfam" id="PF12850"/>
    </source>
</evidence>
<protein>
    <submittedName>
        <fullName evidence="3">Phosphodiesterase</fullName>
    </submittedName>
</protein>
<dbReference type="PANTHER" id="PTHR42850">
    <property type="entry name" value="METALLOPHOSPHOESTERASE"/>
    <property type="match status" value="1"/>
</dbReference>
<dbReference type="InterPro" id="IPR029052">
    <property type="entry name" value="Metallo-depent_PP-like"/>
</dbReference>
<feature type="domain" description="Calcineurin-like phosphoesterase" evidence="2">
    <location>
        <begin position="1"/>
        <end position="179"/>
    </location>
</feature>
<keyword evidence="4" id="KW-1185">Reference proteome</keyword>
<dbReference type="RefSeq" id="WP_354557195.1">
    <property type="nucleotide sequence ID" value="NZ_JBEPMB010000004.1"/>
</dbReference>
<dbReference type="PIRSF" id="PIRSF000883">
    <property type="entry name" value="Pesterase_MJ0912"/>
    <property type="match status" value="1"/>
</dbReference>
<dbReference type="InterPro" id="IPR024654">
    <property type="entry name" value="Calcineurin-like_PHP_lpxH"/>
</dbReference>
<dbReference type="SUPFAM" id="SSF56300">
    <property type="entry name" value="Metallo-dependent phosphatases"/>
    <property type="match status" value="1"/>
</dbReference>
<proteinExistence type="inferred from homology"/>
<dbReference type="CDD" id="cd00838">
    <property type="entry name" value="MPP_superfamily"/>
    <property type="match status" value="1"/>
</dbReference>
<dbReference type="Gene3D" id="3.60.21.10">
    <property type="match status" value="1"/>
</dbReference>
<comment type="caution">
    <text evidence="3">The sequence shown here is derived from an EMBL/GenBank/DDBJ whole genome shotgun (WGS) entry which is preliminary data.</text>
</comment>
<evidence type="ECO:0000256" key="1">
    <source>
        <dbReference type="ARBA" id="ARBA00008950"/>
    </source>
</evidence>
<dbReference type="EMBL" id="JBEPMB010000004">
    <property type="protein sequence ID" value="MET3614719.1"/>
    <property type="molecule type" value="Genomic_DNA"/>
</dbReference>
<evidence type="ECO:0000313" key="4">
    <source>
        <dbReference type="Proteomes" id="UP001549047"/>
    </source>
</evidence>
<organism evidence="3 4">
    <name type="scientific">Rhizobium aquaticum</name>
    <dbReference type="NCBI Taxonomy" id="1549636"/>
    <lineage>
        <taxon>Bacteria</taxon>
        <taxon>Pseudomonadati</taxon>
        <taxon>Pseudomonadota</taxon>
        <taxon>Alphaproteobacteria</taxon>
        <taxon>Hyphomicrobiales</taxon>
        <taxon>Rhizobiaceae</taxon>
        <taxon>Rhizobium/Agrobacterium group</taxon>
        <taxon>Rhizobium</taxon>
    </lineage>
</organism>
<evidence type="ECO:0000313" key="3">
    <source>
        <dbReference type="EMBL" id="MET3614719.1"/>
    </source>
</evidence>
<dbReference type="InterPro" id="IPR011152">
    <property type="entry name" value="Pesterase_MJ0912"/>
</dbReference>
<reference evidence="3 4" key="1">
    <citation type="submission" date="2024-06" db="EMBL/GenBank/DDBJ databases">
        <title>Genomic Encyclopedia of Type Strains, Phase IV (KMG-IV): sequencing the most valuable type-strain genomes for metagenomic binning, comparative biology and taxonomic classification.</title>
        <authorList>
            <person name="Goeker M."/>
        </authorList>
    </citation>
    <scope>NUCLEOTIDE SEQUENCE [LARGE SCALE GENOMIC DNA]</scope>
    <source>
        <strain evidence="3 4">DSM 29780</strain>
    </source>
</reference>
<name>A0ABV2J4D0_9HYPH</name>